<dbReference type="Proteomes" id="UP001207228">
    <property type="component" value="Unassembled WGS sequence"/>
</dbReference>
<name>A0ABT3RLM8_9BACT</name>
<dbReference type="RefSeq" id="WP_266054423.1">
    <property type="nucleotide sequence ID" value="NZ_JAPFQO010000017.1"/>
</dbReference>
<comment type="caution">
    <text evidence="2">The sequence shown here is derived from an EMBL/GenBank/DDBJ whole genome shotgun (WGS) entry which is preliminary data.</text>
</comment>
<keyword evidence="1" id="KW-1133">Transmembrane helix</keyword>
<evidence type="ECO:0000313" key="2">
    <source>
        <dbReference type="EMBL" id="MCX2742192.1"/>
    </source>
</evidence>
<evidence type="ECO:0000313" key="3">
    <source>
        <dbReference type="Proteomes" id="UP001207228"/>
    </source>
</evidence>
<dbReference type="EMBL" id="JAPFQO010000017">
    <property type="protein sequence ID" value="MCX2742192.1"/>
    <property type="molecule type" value="Genomic_DNA"/>
</dbReference>
<evidence type="ECO:0000256" key="1">
    <source>
        <dbReference type="SAM" id="Phobius"/>
    </source>
</evidence>
<organism evidence="2 3">
    <name type="scientific">Pontibacter anaerobius</name>
    <dbReference type="NCBI Taxonomy" id="2993940"/>
    <lineage>
        <taxon>Bacteria</taxon>
        <taxon>Pseudomonadati</taxon>
        <taxon>Bacteroidota</taxon>
        <taxon>Cytophagia</taxon>
        <taxon>Cytophagales</taxon>
        <taxon>Hymenobacteraceae</taxon>
        <taxon>Pontibacter</taxon>
    </lineage>
</organism>
<keyword evidence="3" id="KW-1185">Reference proteome</keyword>
<feature type="transmembrane region" description="Helical" evidence="1">
    <location>
        <begin position="12"/>
        <end position="34"/>
    </location>
</feature>
<dbReference type="InterPro" id="IPR025250">
    <property type="entry name" value="DUF4199"/>
</dbReference>
<sequence>MIEKEPSVGSVALKWGFIFALIGVIFTLVLMVSGLAENRWISSLAYLILIGGIAVAMKNFKAENHGFISYGQGLGIGAIVSVIYGLLSGTFSWLYMEFVDPEYMNRIMEKQRVEMLQQGMTDEQIDAGMAIAENFQGPVAIILGSAVVTLIIGFILSLIISAIMKNSRPEFE</sequence>
<protein>
    <submittedName>
        <fullName evidence="2">DUF4199 domain-containing protein</fullName>
    </submittedName>
</protein>
<gene>
    <name evidence="2" type="ORF">OO017_19705</name>
</gene>
<proteinExistence type="predicted"/>
<accession>A0ABT3RLM8</accession>
<dbReference type="Pfam" id="PF13858">
    <property type="entry name" value="DUF4199"/>
    <property type="match status" value="1"/>
</dbReference>
<keyword evidence="1" id="KW-0812">Transmembrane</keyword>
<reference evidence="2 3" key="1">
    <citation type="submission" date="2022-11" db="EMBL/GenBank/DDBJ databases">
        <title>The characterization of three novel Bacteroidetes species and genomic analysis of their roles in tidal elemental geochemical cycles.</title>
        <authorList>
            <person name="Ma K.-J."/>
        </authorList>
    </citation>
    <scope>NUCLEOTIDE SEQUENCE [LARGE SCALE GENOMIC DNA]</scope>
    <source>
        <strain evidence="2 3">M82</strain>
    </source>
</reference>
<feature type="transmembrane region" description="Helical" evidence="1">
    <location>
        <begin position="72"/>
        <end position="96"/>
    </location>
</feature>
<feature type="transmembrane region" description="Helical" evidence="1">
    <location>
        <begin position="139"/>
        <end position="164"/>
    </location>
</feature>
<feature type="transmembrane region" description="Helical" evidence="1">
    <location>
        <begin position="40"/>
        <end position="60"/>
    </location>
</feature>
<keyword evidence="1" id="KW-0472">Membrane</keyword>